<evidence type="ECO:0000256" key="3">
    <source>
        <dbReference type="ARBA" id="ARBA00022777"/>
    </source>
</evidence>
<comment type="caution">
    <text evidence="6">The sequence shown here is derived from an EMBL/GenBank/DDBJ whole genome shotgun (WGS) entry which is preliminary data.</text>
</comment>
<dbReference type="PANTHER" id="PTHR43095:SF5">
    <property type="entry name" value="XYLULOSE KINASE"/>
    <property type="match status" value="1"/>
</dbReference>
<dbReference type="GO" id="GO:0016301">
    <property type="term" value="F:kinase activity"/>
    <property type="evidence" value="ECO:0007669"/>
    <property type="project" value="UniProtKB-KW"/>
</dbReference>
<accession>A0ABV1EE25</accession>
<dbReference type="SUPFAM" id="SSF53067">
    <property type="entry name" value="Actin-like ATPase domain"/>
    <property type="match status" value="2"/>
</dbReference>
<protein>
    <submittedName>
        <fullName evidence="6">FGGY-family carbohydrate kinase</fullName>
    </submittedName>
</protein>
<dbReference type="PANTHER" id="PTHR43095">
    <property type="entry name" value="SUGAR KINASE"/>
    <property type="match status" value="1"/>
</dbReference>
<dbReference type="Pfam" id="PF00370">
    <property type="entry name" value="FGGY_N"/>
    <property type="match status" value="1"/>
</dbReference>
<organism evidence="6 7">
    <name type="scientific">Pseudoflavonifractor intestinihominis</name>
    <dbReference type="NCBI Taxonomy" id="3133171"/>
    <lineage>
        <taxon>Bacteria</taxon>
        <taxon>Bacillati</taxon>
        <taxon>Bacillota</taxon>
        <taxon>Clostridia</taxon>
        <taxon>Eubacteriales</taxon>
        <taxon>Oscillospiraceae</taxon>
        <taxon>Pseudoflavonifractor</taxon>
    </lineage>
</organism>
<sequence length="532" mass="56387">MEQETTAQTVLDGRTALGIELGSTRIKAILIGPDHAPLASGAYSWESRLEDGLWTYHLDDVWRGIQTAYAEMAAQVKERYGVPLSRPGALGVSAMMHGYLPFDREGRQLAAFRTWRNTNTAQAAEELTDCLGFNIPQRWSAAHLYQAVLNGESHVGQLDFLTTLAGYVHWQLTGEKVLGVGDASGMFPIDPETGDYHQDMLDRFDGLLRAHGHSFTLGKVLPKVLPAGAAAGSLTAGGARLLDPTGALEPGVPLCPPEGDAGTGMVATNSVAPRTGNVSAGTSVFAMAVLERPLSRVYPEIDMVATPAGAPAAMVHCNTCTPDLDAWVHVMGEAAAAAGAELDTTALYTLLYREALEGEPDCGGLIACNYYSGEPVTGLSGGRPLLVRRPDSRLTLANLMRAHLYAAMATLKLGMDILTGPEQVALDRLTGHGGLFKVEGVAQRLMASALDVPVAVMDTAGEGGPWGMALLAAYAVNRAPGESLTDYLSRRVFSNVRENCLSPNPKDRAGFAAFLDGYRAALAVERTAVNAL</sequence>
<dbReference type="EMBL" id="JBBMFK010000039">
    <property type="protein sequence ID" value="MEQ2444975.1"/>
    <property type="molecule type" value="Genomic_DNA"/>
</dbReference>
<dbReference type="CDD" id="cd07809">
    <property type="entry name" value="ASKHA_NBD_FGGY_BaXK-like"/>
    <property type="match status" value="1"/>
</dbReference>
<evidence type="ECO:0000256" key="2">
    <source>
        <dbReference type="ARBA" id="ARBA00022679"/>
    </source>
</evidence>
<dbReference type="RefSeq" id="WP_349232637.1">
    <property type="nucleotide sequence ID" value="NZ_JBBMFK010000039.1"/>
</dbReference>
<keyword evidence="3 6" id="KW-0418">Kinase</keyword>
<gene>
    <name evidence="6" type="ORF">WMO64_16095</name>
</gene>
<dbReference type="Gene3D" id="3.30.420.40">
    <property type="match status" value="2"/>
</dbReference>
<evidence type="ECO:0000313" key="6">
    <source>
        <dbReference type="EMBL" id="MEQ2444975.1"/>
    </source>
</evidence>
<keyword evidence="7" id="KW-1185">Reference proteome</keyword>
<feature type="domain" description="Carbohydrate kinase FGGY C-terminal" evidence="5">
    <location>
        <begin position="277"/>
        <end position="475"/>
    </location>
</feature>
<keyword evidence="2" id="KW-0808">Transferase</keyword>
<dbReference type="InterPro" id="IPR050406">
    <property type="entry name" value="FGGY_Carb_Kinase"/>
</dbReference>
<dbReference type="Proteomes" id="UP001464378">
    <property type="component" value="Unassembled WGS sequence"/>
</dbReference>
<evidence type="ECO:0000256" key="1">
    <source>
        <dbReference type="ARBA" id="ARBA00009156"/>
    </source>
</evidence>
<dbReference type="InterPro" id="IPR018485">
    <property type="entry name" value="FGGY_C"/>
</dbReference>
<dbReference type="InterPro" id="IPR018484">
    <property type="entry name" value="FGGY_N"/>
</dbReference>
<comment type="similarity">
    <text evidence="1">Belongs to the FGGY kinase family.</text>
</comment>
<dbReference type="Pfam" id="PF02782">
    <property type="entry name" value="FGGY_C"/>
    <property type="match status" value="1"/>
</dbReference>
<proteinExistence type="inferred from homology"/>
<evidence type="ECO:0000259" key="4">
    <source>
        <dbReference type="Pfam" id="PF00370"/>
    </source>
</evidence>
<dbReference type="InterPro" id="IPR043129">
    <property type="entry name" value="ATPase_NBD"/>
</dbReference>
<evidence type="ECO:0000259" key="5">
    <source>
        <dbReference type="Pfam" id="PF02782"/>
    </source>
</evidence>
<reference evidence="6 7" key="1">
    <citation type="submission" date="2024-03" db="EMBL/GenBank/DDBJ databases">
        <title>Human intestinal bacterial collection.</title>
        <authorList>
            <person name="Pauvert C."/>
            <person name="Hitch T.C.A."/>
            <person name="Clavel T."/>
        </authorList>
    </citation>
    <scope>NUCLEOTIDE SEQUENCE [LARGE SCALE GENOMIC DNA]</scope>
    <source>
        <strain evidence="6 7">CLA-AP-H29</strain>
    </source>
</reference>
<evidence type="ECO:0000313" key="7">
    <source>
        <dbReference type="Proteomes" id="UP001464378"/>
    </source>
</evidence>
<name>A0ABV1EE25_9FIRM</name>
<feature type="domain" description="Carbohydrate kinase FGGY N-terminal" evidence="4">
    <location>
        <begin position="16"/>
        <end position="241"/>
    </location>
</feature>